<evidence type="ECO:0000259" key="1">
    <source>
        <dbReference type="PROSITE" id="PS51746"/>
    </source>
</evidence>
<name>A0AAE1C9E7_9PEZI</name>
<dbReference type="Proteomes" id="UP001270362">
    <property type="component" value="Unassembled WGS sequence"/>
</dbReference>
<dbReference type="EMBL" id="JAULSO010000004">
    <property type="protein sequence ID" value="KAK3683996.1"/>
    <property type="molecule type" value="Genomic_DNA"/>
</dbReference>
<dbReference type="GO" id="GO:0005739">
    <property type="term" value="C:mitochondrion"/>
    <property type="evidence" value="ECO:0007669"/>
    <property type="project" value="TreeGrafter"/>
</dbReference>
<dbReference type="CDD" id="cd00143">
    <property type="entry name" value="PP2Cc"/>
    <property type="match status" value="1"/>
</dbReference>
<dbReference type="PANTHER" id="PTHR13832">
    <property type="entry name" value="PROTEIN PHOSPHATASE 2C"/>
    <property type="match status" value="1"/>
</dbReference>
<reference evidence="2" key="2">
    <citation type="submission" date="2023-06" db="EMBL/GenBank/DDBJ databases">
        <authorList>
            <consortium name="Lawrence Berkeley National Laboratory"/>
            <person name="Haridas S."/>
            <person name="Hensen N."/>
            <person name="Bonometti L."/>
            <person name="Westerberg I."/>
            <person name="Brannstrom I.O."/>
            <person name="Guillou S."/>
            <person name="Cros-Aarteil S."/>
            <person name="Calhoun S."/>
            <person name="Kuo A."/>
            <person name="Mondo S."/>
            <person name="Pangilinan J."/>
            <person name="Riley R."/>
            <person name="Labutti K."/>
            <person name="Andreopoulos B."/>
            <person name="Lipzen A."/>
            <person name="Chen C."/>
            <person name="Yanf M."/>
            <person name="Daum C."/>
            <person name="Ng V."/>
            <person name="Clum A."/>
            <person name="Steindorff A."/>
            <person name="Ohm R."/>
            <person name="Martin F."/>
            <person name="Silar P."/>
            <person name="Natvig D."/>
            <person name="Lalanne C."/>
            <person name="Gautier V."/>
            <person name="Ament-Velasquez S.L."/>
            <person name="Kruys A."/>
            <person name="Hutchinson M.I."/>
            <person name="Powell A.J."/>
            <person name="Barry K."/>
            <person name="Miller A.N."/>
            <person name="Grigoriev I.V."/>
            <person name="Debuchy R."/>
            <person name="Gladieux P."/>
            <person name="Thoren M.H."/>
            <person name="Johannesson H."/>
        </authorList>
    </citation>
    <scope>NUCLEOTIDE SEQUENCE</scope>
    <source>
        <strain evidence="2">CBS 314.62</strain>
    </source>
</reference>
<gene>
    <name evidence="2" type="ORF">B0T22DRAFT_520409</name>
</gene>
<evidence type="ECO:0000313" key="2">
    <source>
        <dbReference type="EMBL" id="KAK3683996.1"/>
    </source>
</evidence>
<protein>
    <submittedName>
        <fullName evidence="2">Pyruvate dehydrogenase</fullName>
    </submittedName>
</protein>
<proteinExistence type="predicted"/>
<organism evidence="2 3">
    <name type="scientific">Podospora appendiculata</name>
    <dbReference type="NCBI Taxonomy" id="314037"/>
    <lineage>
        <taxon>Eukaryota</taxon>
        <taxon>Fungi</taxon>
        <taxon>Dikarya</taxon>
        <taxon>Ascomycota</taxon>
        <taxon>Pezizomycotina</taxon>
        <taxon>Sordariomycetes</taxon>
        <taxon>Sordariomycetidae</taxon>
        <taxon>Sordariales</taxon>
        <taxon>Podosporaceae</taxon>
        <taxon>Podospora</taxon>
    </lineage>
</organism>
<dbReference type="Pfam" id="PF00481">
    <property type="entry name" value="PP2C"/>
    <property type="match status" value="1"/>
</dbReference>
<dbReference type="InterPro" id="IPR015655">
    <property type="entry name" value="PP2C"/>
</dbReference>
<dbReference type="InterPro" id="IPR001932">
    <property type="entry name" value="PPM-type_phosphatase-like_dom"/>
</dbReference>
<keyword evidence="2" id="KW-0670">Pyruvate</keyword>
<feature type="domain" description="PPM-type phosphatase" evidence="1">
    <location>
        <begin position="95"/>
        <end position="453"/>
    </location>
</feature>
<comment type="caution">
    <text evidence="2">The sequence shown here is derived from an EMBL/GenBank/DDBJ whole genome shotgun (WGS) entry which is preliminary data.</text>
</comment>
<dbReference type="InterPro" id="IPR036457">
    <property type="entry name" value="PPM-type-like_dom_sf"/>
</dbReference>
<keyword evidence="3" id="KW-1185">Reference proteome</keyword>
<dbReference type="SUPFAM" id="SSF81606">
    <property type="entry name" value="PP2C-like"/>
    <property type="match status" value="1"/>
</dbReference>
<reference evidence="2" key="1">
    <citation type="journal article" date="2023" name="Mol. Phylogenet. Evol.">
        <title>Genome-scale phylogeny and comparative genomics of the fungal order Sordariales.</title>
        <authorList>
            <person name="Hensen N."/>
            <person name="Bonometti L."/>
            <person name="Westerberg I."/>
            <person name="Brannstrom I.O."/>
            <person name="Guillou S."/>
            <person name="Cros-Aarteil S."/>
            <person name="Calhoun S."/>
            <person name="Haridas S."/>
            <person name="Kuo A."/>
            <person name="Mondo S."/>
            <person name="Pangilinan J."/>
            <person name="Riley R."/>
            <person name="LaButti K."/>
            <person name="Andreopoulos B."/>
            <person name="Lipzen A."/>
            <person name="Chen C."/>
            <person name="Yan M."/>
            <person name="Daum C."/>
            <person name="Ng V."/>
            <person name="Clum A."/>
            <person name="Steindorff A."/>
            <person name="Ohm R.A."/>
            <person name="Martin F."/>
            <person name="Silar P."/>
            <person name="Natvig D.O."/>
            <person name="Lalanne C."/>
            <person name="Gautier V."/>
            <person name="Ament-Velasquez S.L."/>
            <person name="Kruys A."/>
            <person name="Hutchinson M.I."/>
            <person name="Powell A.J."/>
            <person name="Barry K."/>
            <person name="Miller A.N."/>
            <person name="Grigoriev I.V."/>
            <person name="Debuchy R."/>
            <person name="Gladieux P."/>
            <person name="Hiltunen Thoren M."/>
            <person name="Johannesson H."/>
        </authorList>
    </citation>
    <scope>NUCLEOTIDE SEQUENCE</scope>
    <source>
        <strain evidence="2">CBS 314.62</strain>
    </source>
</reference>
<dbReference type="SMART" id="SM00332">
    <property type="entry name" value="PP2Cc"/>
    <property type="match status" value="1"/>
</dbReference>
<evidence type="ECO:0000313" key="3">
    <source>
        <dbReference type="Proteomes" id="UP001270362"/>
    </source>
</evidence>
<dbReference type="GO" id="GO:0004741">
    <property type="term" value="F:[pyruvate dehydrogenase (acetyl-transferring)]-phosphatase activity"/>
    <property type="evidence" value="ECO:0007669"/>
    <property type="project" value="TreeGrafter"/>
</dbReference>
<dbReference type="AlphaFoldDB" id="A0AAE1C9E7"/>
<dbReference type="Gene3D" id="3.60.40.10">
    <property type="entry name" value="PPM-type phosphatase domain"/>
    <property type="match status" value="1"/>
</dbReference>
<sequence length="459" mass="50640">MDKGVSKPLVAGMLGIALCVAWLSSPTRGKAVPRLDGRESRASSDLIVPRGPTREEVTRMLSRDAYSYKVRNVTGVERYDGAQLASNSPCEDTFSHGEFASPWGDGTTWLALGIYDGHAGSQVAEYLAKHLVRFVRHSLQHISHVFQEEDGSFSDPVVQWAIGRGFTTLDDAITTATFGLKSSKEPWQDKIKKLELGYTGSCALQSFFDPASSTLHVACTGDSRAVLGRRREDGSWEAIPLSVDQDANNADEVARVNGEHPGETHIINDERMFGLSVLRAFGNARWKIPVGRQKTLWLRYNATPPLGWGQEEPWIRTPPYLTARPVVTSTQIPAETPSFLIMATDGIWSFLTNEQAVNLVALWLEAKAAANDFPPDMSTSSPPPDTYPPFIRSQTAYMFTEERTTVRDDNVAVHLLRNSLGGNHEELLSGRVTFTPPLSRDARDDLTVQVAFFNTGVVF</sequence>
<dbReference type="PROSITE" id="PS51746">
    <property type="entry name" value="PPM_2"/>
    <property type="match status" value="1"/>
</dbReference>
<accession>A0AAE1C9E7</accession>
<dbReference type="PANTHER" id="PTHR13832:SF792">
    <property type="entry name" value="GM14286P"/>
    <property type="match status" value="1"/>
</dbReference>